<proteinExistence type="predicted"/>
<dbReference type="CDD" id="cd02440">
    <property type="entry name" value="AdoMet_MTases"/>
    <property type="match status" value="1"/>
</dbReference>
<name>A0AAE5UAR0_PRIMG</name>
<sequence>MKYMDMLALLGVGGAHPGGLHLTKQLLEKEEINSYTSILDIGCGTGQTSAYLYCRYGCQITACDINATMVQKANKRFEQLKLPCKATIEDIEELSFDNESFDIILLESVASFTNISSSLKECKRVLKKGGIILAIETVKEPQMTEQDERLVSEFYHFQSIPNELEWVEYWKKAGFSTVVSRREYKVEGEDEEQNINFGTEFDLSDEIPSNVYDLLDDHERLTKKYQNLLGFRIFRCIS</sequence>
<dbReference type="InterPro" id="IPR029063">
    <property type="entry name" value="SAM-dependent_MTases_sf"/>
</dbReference>
<dbReference type="RefSeq" id="WP_098278588.1">
    <property type="nucleotide sequence ID" value="NZ_CATKQG010000027.1"/>
</dbReference>
<dbReference type="Proteomes" id="UP000220341">
    <property type="component" value="Unassembled WGS sequence"/>
</dbReference>
<gene>
    <name evidence="2" type="ORF">CN497_20130</name>
</gene>
<reference evidence="2 3" key="1">
    <citation type="submission" date="2017-09" db="EMBL/GenBank/DDBJ databases">
        <title>Large-scale bioinformatics analysis of Bacillus genomes uncovers conserved roles of natural products in bacterial physiology.</title>
        <authorList>
            <consortium name="Agbiome Team Llc"/>
            <person name="Bleich R.M."/>
            <person name="Kirk G.J."/>
            <person name="Santa Maria K.C."/>
            <person name="Allen S.E."/>
            <person name="Farag S."/>
            <person name="Shank E.A."/>
            <person name="Bowers A."/>
        </authorList>
    </citation>
    <scope>NUCLEOTIDE SEQUENCE [LARGE SCALE GENOMIC DNA]</scope>
    <source>
        <strain evidence="2 3">AFS003013</strain>
    </source>
</reference>
<accession>A0AAE5UAR0</accession>
<evidence type="ECO:0000313" key="3">
    <source>
        <dbReference type="Proteomes" id="UP000220341"/>
    </source>
</evidence>
<protein>
    <submittedName>
        <fullName evidence="2">SAM-dependent methyltransferase</fullName>
    </submittedName>
</protein>
<organism evidence="2 3">
    <name type="scientific">Priestia megaterium</name>
    <name type="common">Bacillus megaterium</name>
    <dbReference type="NCBI Taxonomy" id="1404"/>
    <lineage>
        <taxon>Bacteria</taxon>
        <taxon>Bacillati</taxon>
        <taxon>Bacillota</taxon>
        <taxon>Bacilli</taxon>
        <taxon>Bacillales</taxon>
        <taxon>Bacillaceae</taxon>
        <taxon>Priestia</taxon>
    </lineage>
</organism>
<keyword evidence="2" id="KW-0808">Transferase</keyword>
<dbReference type="GO" id="GO:0032259">
    <property type="term" value="P:methylation"/>
    <property type="evidence" value="ECO:0007669"/>
    <property type="project" value="UniProtKB-KW"/>
</dbReference>
<comment type="caution">
    <text evidence="2">The sequence shown here is derived from an EMBL/GenBank/DDBJ whole genome shotgun (WGS) entry which is preliminary data.</text>
</comment>
<dbReference type="SUPFAM" id="SSF53335">
    <property type="entry name" value="S-adenosyl-L-methionine-dependent methyltransferases"/>
    <property type="match status" value="1"/>
</dbReference>
<dbReference type="GO" id="GO:0008757">
    <property type="term" value="F:S-adenosylmethionine-dependent methyltransferase activity"/>
    <property type="evidence" value="ECO:0007669"/>
    <property type="project" value="InterPro"/>
</dbReference>
<dbReference type="AlphaFoldDB" id="A0AAE5UAR0"/>
<evidence type="ECO:0000313" key="2">
    <source>
        <dbReference type="EMBL" id="PES34526.1"/>
    </source>
</evidence>
<dbReference type="EMBL" id="NTYW01000028">
    <property type="protein sequence ID" value="PES34526.1"/>
    <property type="molecule type" value="Genomic_DNA"/>
</dbReference>
<dbReference type="PANTHER" id="PTHR43591">
    <property type="entry name" value="METHYLTRANSFERASE"/>
    <property type="match status" value="1"/>
</dbReference>
<evidence type="ECO:0000259" key="1">
    <source>
        <dbReference type="Pfam" id="PF08241"/>
    </source>
</evidence>
<feature type="domain" description="Methyltransferase type 11" evidence="1">
    <location>
        <begin position="39"/>
        <end position="133"/>
    </location>
</feature>
<dbReference type="Gene3D" id="3.40.50.150">
    <property type="entry name" value="Vaccinia Virus protein VP39"/>
    <property type="match status" value="1"/>
</dbReference>
<dbReference type="InterPro" id="IPR013216">
    <property type="entry name" value="Methyltransf_11"/>
</dbReference>
<dbReference type="Pfam" id="PF08241">
    <property type="entry name" value="Methyltransf_11"/>
    <property type="match status" value="1"/>
</dbReference>
<keyword evidence="2" id="KW-0489">Methyltransferase</keyword>